<protein>
    <submittedName>
        <fullName evidence="5">Glutathionyl-hydroquinone reductase YqjG</fullName>
    </submittedName>
</protein>
<feature type="binding site" evidence="2">
    <location>
        <position position="85"/>
    </location>
    <ligand>
        <name>glutathione</name>
        <dbReference type="ChEBI" id="CHEBI:57925"/>
    </ligand>
</feature>
<name>A0AAW2ZPF0_9EUKA</name>
<dbReference type="EMBL" id="JAOPGA020001789">
    <property type="protein sequence ID" value="KAL0491360.1"/>
    <property type="molecule type" value="Genomic_DNA"/>
</dbReference>
<dbReference type="SUPFAM" id="SSF52833">
    <property type="entry name" value="Thioredoxin-like"/>
    <property type="match status" value="1"/>
</dbReference>
<dbReference type="AlphaFoldDB" id="A0AAW2ZPF0"/>
<feature type="active site" description="Proton donor/acceptor" evidence="1">
    <location>
        <position position="182"/>
    </location>
</feature>
<feature type="site" description="Lowers pKa of active site Cys" evidence="3">
    <location>
        <position position="240"/>
    </location>
</feature>
<dbReference type="Pfam" id="PF13409">
    <property type="entry name" value="GST_N_2"/>
    <property type="match status" value="1"/>
</dbReference>
<feature type="binding site" evidence="2">
    <location>
        <begin position="134"/>
        <end position="135"/>
    </location>
    <ligand>
        <name>glutathione</name>
        <dbReference type="ChEBI" id="CHEBI:57925"/>
    </ligand>
</feature>
<evidence type="ECO:0000313" key="6">
    <source>
        <dbReference type="Proteomes" id="UP001431209"/>
    </source>
</evidence>
<feature type="site" description="Lowers pKa of active site Cys" evidence="3">
    <location>
        <position position="283"/>
    </location>
</feature>
<dbReference type="InterPro" id="IPR036249">
    <property type="entry name" value="Thioredoxin-like_sf"/>
</dbReference>
<dbReference type="PANTHER" id="PTHR32419">
    <property type="entry name" value="GLUTATHIONYL-HYDROQUINONE REDUCTASE"/>
    <property type="match status" value="1"/>
</dbReference>
<dbReference type="CDD" id="cd03190">
    <property type="entry name" value="GST_C_Omega_like"/>
    <property type="match status" value="1"/>
</dbReference>
<dbReference type="SFLD" id="SFLDG01206">
    <property type="entry name" value="Xi.1"/>
    <property type="match status" value="1"/>
</dbReference>
<dbReference type="Gene3D" id="1.20.1050.10">
    <property type="match status" value="1"/>
</dbReference>
<dbReference type="InterPro" id="IPR010987">
    <property type="entry name" value="Glutathione-S-Trfase_C-like"/>
</dbReference>
<dbReference type="PROSITE" id="PS50405">
    <property type="entry name" value="GST_CTER"/>
    <property type="match status" value="1"/>
</dbReference>
<accession>A0AAW2ZPF0</accession>
<dbReference type="SFLD" id="SFLDS00019">
    <property type="entry name" value="Glutathione_Transferase_(cytos"/>
    <property type="match status" value="1"/>
</dbReference>
<dbReference type="Pfam" id="PF13410">
    <property type="entry name" value="GST_C_2"/>
    <property type="match status" value="1"/>
</dbReference>
<sequence>MSGSKIFDYQKETQTGAFKRTESVFRNSIKDEPNSEFPAESGRYHLYVSHACPWANRTAIVRNLKGLQDHISISTVDWLLEEKGWRFGHKGDADPVHNYEFLREVYLENNPDYEGKVTVPVLYDKKTNRIVNNESSEIIRQLNFEFNKFANNKELDIYPENLRKDIDEVNDWVYNTVNNGVYKSGFATKQEPYEEAFDALFKSLDRLEDILSKNKYLTGDSLTEADVRLFTTLIRFDPVYFGHFKCNKRQLQSYPNLWNYTKHLYQIPEIKETIHFDHIKSHYYASHKKINPTGIVPKGPEINFDEPHDRK</sequence>
<dbReference type="InterPro" id="IPR004045">
    <property type="entry name" value="Glutathione_S-Trfase_N"/>
</dbReference>
<dbReference type="SUPFAM" id="SSF47616">
    <property type="entry name" value="GST C-terminal domain-like"/>
    <property type="match status" value="1"/>
</dbReference>
<evidence type="ECO:0000259" key="4">
    <source>
        <dbReference type="PROSITE" id="PS50405"/>
    </source>
</evidence>
<dbReference type="PIRSF" id="PIRSF015753">
    <property type="entry name" value="GST"/>
    <property type="match status" value="1"/>
</dbReference>
<evidence type="ECO:0000256" key="3">
    <source>
        <dbReference type="PIRSR" id="PIRSR015753-3"/>
    </source>
</evidence>
<dbReference type="InterPro" id="IPR040079">
    <property type="entry name" value="Glutathione_S-Trfase"/>
</dbReference>
<evidence type="ECO:0000256" key="2">
    <source>
        <dbReference type="PIRSR" id="PIRSR015753-2"/>
    </source>
</evidence>
<dbReference type="GO" id="GO:0004364">
    <property type="term" value="F:glutathione transferase activity"/>
    <property type="evidence" value="ECO:0007669"/>
    <property type="project" value="InterPro"/>
</dbReference>
<dbReference type="InterPro" id="IPR047047">
    <property type="entry name" value="GST_Omega-like_C"/>
</dbReference>
<dbReference type="Proteomes" id="UP001431209">
    <property type="component" value="Unassembled WGS sequence"/>
</dbReference>
<comment type="caution">
    <text evidence="5">The sequence shown here is derived from an EMBL/GenBank/DDBJ whole genome shotgun (WGS) entry which is preliminary data.</text>
</comment>
<dbReference type="Gene3D" id="3.40.30.10">
    <property type="entry name" value="Glutaredoxin"/>
    <property type="match status" value="1"/>
</dbReference>
<feature type="active site" description="Nucleophile" evidence="1">
    <location>
        <position position="52"/>
    </location>
</feature>
<reference evidence="5 6" key="1">
    <citation type="submission" date="2024-03" db="EMBL/GenBank/DDBJ databases">
        <title>The Acrasis kona genome and developmental transcriptomes reveal deep origins of eukaryotic multicellular pathways.</title>
        <authorList>
            <person name="Sheikh S."/>
            <person name="Fu C.-J."/>
            <person name="Brown M.W."/>
            <person name="Baldauf S.L."/>
        </authorList>
    </citation>
    <scope>NUCLEOTIDE SEQUENCE [LARGE SCALE GENOMIC DNA]</scope>
    <source>
        <strain evidence="5 6">ATCC MYA-3509</strain>
    </source>
</reference>
<feature type="domain" description="GST C-terminal" evidence="4">
    <location>
        <begin position="159"/>
        <end position="283"/>
    </location>
</feature>
<dbReference type="GO" id="GO:0005737">
    <property type="term" value="C:cytoplasm"/>
    <property type="evidence" value="ECO:0007669"/>
    <property type="project" value="TreeGrafter"/>
</dbReference>
<gene>
    <name evidence="5" type="ORF">AKO1_009922</name>
</gene>
<evidence type="ECO:0000256" key="1">
    <source>
        <dbReference type="PIRSR" id="PIRSR015753-1"/>
    </source>
</evidence>
<dbReference type="InterPro" id="IPR036282">
    <property type="entry name" value="Glutathione-S-Trfase_C_sf"/>
</dbReference>
<evidence type="ECO:0000313" key="5">
    <source>
        <dbReference type="EMBL" id="KAL0491360.1"/>
    </source>
</evidence>
<organism evidence="5 6">
    <name type="scientific">Acrasis kona</name>
    <dbReference type="NCBI Taxonomy" id="1008807"/>
    <lineage>
        <taxon>Eukaryota</taxon>
        <taxon>Discoba</taxon>
        <taxon>Heterolobosea</taxon>
        <taxon>Tetramitia</taxon>
        <taxon>Eutetramitia</taxon>
        <taxon>Acrasidae</taxon>
        <taxon>Acrasis</taxon>
    </lineage>
</organism>
<keyword evidence="6" id="KW-1185">Reference proteome</keyword>
<dbReference type="SFLD" id="SFLDG01148">
    <property type="entry name" value="Xi_(cytGST)"/>
    <property type="match status" value="1"/>
</dbReference>
<proteinExistence type="predicted"/>
<feature type="binding site" evidence="2">
    <location>
        <begin position="116"/>
        <end position="119"/>
    </location>
    <ligand>
        <name>glutathione</name>
        <dbReference type="ChEBI" id="CHEBI:57925"/>
    </ligand>
</feature>
<dbReference type="PANTHER" id="PTHR32419:SF6">
    <property type="entry name" value="GLUTATHIONE S-TRANSFERASE OMEGA-LIKE 1-RELATED"/>
    <property type="match status" value="1"/>
</dbReference>
<dbReference type="InterPro" id="IPR016639">
    <property type="entry name" value="GST_Omega/GSH"/>
</dbReference>